<keyword evidence="4 11" id="KW-0808">Transferase</keyword>
<keyword evidence="5 11" id="KW-0479">Metal-binding</keyword>
<dbReference type="GO" id="GO:0009228">
    <property type="term" value="P:thiamine biosynthetic process"/>
    <property type="evidence" value="ECO:0007669"/>
    <property type="project" value="UniProtKB-KW"/>
</dbReference>
<accession>A0A9D2FQF6</accession>
<dbReference type="Pfam" id="PF02110">
    <property type="entry name" value="HK"/>
    <property type="match status" value="1"/>
</dbReference>
<dbReference type="EMBL" id="DXBG01000142">
    <property type="protein sequence ID" value="HIZ65429.1"/>
    <property type="molecule type" value="Genomic_DNA"/>
</dbReference>
<dbReference type="HAMAP" id="MF_00228">
    <property type="entry name" value="Thz_kinase"/>
    <property type="match status" value="1"/>
</dbReference>
<reference evidence="12" key="1">
    <citation type="journal article" date="2021" name="PeerJ">
        <title>Extensive microbial diversity within the chicken gut microbiome revealed by metagenomics and culture.</title>
        <authorList>
            <person name="Gilroy R."/>
            <person name="Ravi A."/>
            <person name="Getino M."/>
            <person name="Pursley I."/>
            <person name="Horton D.L."/>
            <person name="Alikhan N.F."/>
            <person name="Baker D."/>
            <person name="Gharbi K."/>
            <person name="Hall N."/>
            <person name="Watson M."/>
            <person name="Adriaenssens E.M."/>
            <person name="Foster-Nyarko E."/>
            <person name="Jarju S."/>
            <person name="Secka A."/>
            <person name="Antonio M."/>
            <person name="Oren A."/>
            <person name="Chaudhuri R.R."/>
            <person name="La Ragione R."/>
            <person name="Hildebrand F."/>
            <person name="Pallen M.J."/>
        </authorList>
    </citation>
    <scope>NUCLEOTIDE SEQUENCE</scope>
    <source>
        <strain evidence="12">1068</strain>
    </source>
</reference>
<proteinExistence type="inferred from homology"/>
<dbReference type="GO" id="GO:0000287">
    <property type="term" value="F:magnesium ion binding"/>
    <property type="evidence" value="ECO:0007669"/>
    <property type="project" value="UniProtKB-UniRule"/>
</dbReference>
<comment type="similarity">
    <text evidence="11">Belongs to the Thz kinase family.</text>
</comment>
<feature type="binding site" evidence="11">
    <location>
        <position position="173"/>
    </location>
    <ligand>
        <name>ATP</name>
        <dbReference type="ChEBI" id="CHEBI:30616"/>
    </ligand>
</feature>
<evidence type="ECO:0000256" key="8">
    <source>
        <dbReference type="ARBA" id="ARBA00022840"/>
    </source>
</evidence>
<organism evidence="12 13">
    <name type="scientific">Candidatus Blautia pullicola</name>
    <dbReference type="NCBI Taxonomy" id="2838498"/>
    <lineage>
        <taxon>Bacteria</taxon>
        <taxon>Bacillati</taxon>
        <taxon>Bacillota</taxon>
        <taxon>Clostridia</taxon>
        <taxon>Lachnospirales</taxon>
        <taxon>Lachnospiraceae</taxon>
        <taxon>Blautia</taxon>
    </lineage>
</organism>
<evidence type="ECO:0000256" key="4">
    <source>
        <dbReference type="ARBA" id="ARBA00022679"/>
    </source>
</evidence>
<feature type="binding site" evidence="11">
    <location>
        <position position="44"/>
    </location>
    <ligand>
        <name>substrate</name>
    </ligand>
</feature>
<dbReference type="NCBIfam" id="NF006830">
    <property type="entry name" value="PRK09355.1"/>
    <property type="match status" value="1"/>
</dbReference>
<evidence type="ECO:0000256" key="6">
    <source>
        <dbReference type="ARBA" id="ARBA00022741"/>
    </source>
</evidence>
<dbReference type="InterPro" id="IPR000417">
    <property type="entry name" value="Hyethyz_kinase"/>
</dbReference>
<dbReference type="Gene3D" id="3.40.1190.20">
    <property type="match status" value="1"/>
</dbReference>
<evidence type="ECO:0000256" key="3">
    <source>
        <dbReference type="ARBA" id="ARBA00004868"/>
    </source>
</evidence>
<keyword evidence="10 11" id="KW-0784">Thiamine biosynthesis</keyword>
<evidence type="ECO:0000313" key="13">
    <source>
        <dbReference type="Proteomes" id="UP000824056"/>
    </source>
</evidence>
<evidence type="ECO:0000313" key="12">
    <source>
        <dbReference type="EMBL" id="HIZ65429.1"/>
    </source>
</evidence>
<dbReference type="EC" id="2.7.1.50" evidence="11"/>
<dbReference type="PRINTS" id="PR01099">
    <property type="entry name" value="HYETHTZKNASE"/>
</dbReference>
<comment type="caution">
    <text evidence="12">The sequence shown here is derived from an EMBL/GenBank/DDBJ whole genome shotgun (WGS) entry which is preliminary data.</text>
</comment>
<comment type="pathway">
    <text evidence="3 11">Cofactor biosynthesis; thiamine diphosphate biosynthesis; 4-methyl-5-(2-phosphoethyl)-thiazole from 5-(2-hydroxyethyl)-4-methylthiazole: step 1/1.</text>
</comment>
<dbReference type="CDD" id="cd01170">
    <property type="entry name" value="THZ_kinase"/>
    <property type="match status" value="1"/>
</dbReference>
<dbReference type="GO" id="GO:0005524">
    <property type="term" value="F:ATP binding"/>
    <property type="evidence" value="ECO:0007669"/>
    <property type="project" value="UniProtKB-UniRule"/>
</dbReference>
<protein>
    <recommendedName>
        <fullName evidence="11">Hydroxyethylthiazole kinase</fullName>
        <ecNumber evidence="11">2.7.1.50</ecNumber>
    </recommendedName>
    <alternativeName>
        <fullName evidence="11">4-methyl-5-beta-hydroxyethylthiazole kinase</fullName>
        <shortName evidence="11">TH kinase</shortName>
        <shortName evidence="11">Thz kinase</shortName>
    </alternativeName>
</protein>
<gene>
    <name evidence="11 12" type="primary">thiM</name>
    <name evidence="12" type="ORF">H9809_05960</name>
</gene>
<evidence type="ECO:0000256" key="10">
    <source>
        <dbReference type="ARBA" id="ARBA00022977"/>
    </source>
</evidence>
<evidence type="ECO:0000256" key="9">
    <source>
        <dbReference type="ARBA" id="ARBA00022842"/>
    </source>
</evidence>
<keyword evidence="7 11" id="KW-0418">Kinase</keyword>
<sequence>MIKKLGTIRETVRIQEPLIHCITNPISIHDCANIILAAGGRPIMAEHQEEVAQITKTAKALALNLGNITDARMASMPVALKAASQAGIPVMLDLVGTACSSLRKEFAGSLLDLSMPSLLKGNMSELLAMAGEASHGIGIDAGVQDSLREENRLSLAQLFMEKARQWNTVIFITGKEDMIVSAHRCVCVKNGTPAMSRITGTGCMAGMVCAAYLTAAEPFEAAFAAALEFSIAGELAQENSKGPGSFQAALLDAFYLLDRGQIEEKADYQILF</sequence>
<comment type="cofactor">
    <cofactor evidence="2 11">
        <name>Mg(2+)</name>
        <dbReference type="ChEBI" id="CHEBI:18420"/>
    </cofactor>
</comment>
<dbReference type="InterPro" id="IPR029056">
    <property type="entry name" value="Ribokinase-like"/>
</dbReference>
<dbReference type="Proteomes" id="UP000824056">
    <property type="component" value="Unassembled WGS sequence"/>
</dbReference>
<feature type="binding site" evidence="11">
    <location>
        <position position="120"/>
    </location>
    <ligand>
        <name>ATP</name>
        <dbReference type="ChEBI" id="CHEBI:30616"/>
    </ligand>
</feature>
<evidence type="ECO:0000256" key="2">
    <source>
        <dbReference type="ARBA" id="ARBA00001946"/>
    </source>
</evidence>
<reference evidence="12" key="2">
    <citation type="submission" date="2021-04" db="EMBL/GenBank/DDBJ databases">
        <authorList>
            <person name="Gilroy R."/>
        </authorList>
    </citation>
    <scope>NUCLEOTIDE SEQUENCE</scope>
    <source>
        <strain evidence="12">1068</strain>
    </source>
</reference>
<evidence type="ECO:0000256" key="5">
    <source>
        <dbReference type="ARBA" id="ARBA00022723"/>
    </source>
</evidence>
<feature type="binding site" evidence="11">
    <location>
        <position position="200"/>
    </location>
    <ligand>
        <name>substrate</name>
    </ligand>
</feature>
<dbReference type="SUPFAM" id="SSF53613">
    <property type="entry name" value="Ribokinase-like"/>
    <property type="match status" value="1"/>
</dbReference>
<evidence type="ECO:0000256" key="1">
    <source>
        <dbReference type="ARBA" id="ARBA00001771"/>
    </source>
</evidence>
<keyword evidence="6 11" id="KW-0547">Nucleotide-binding</keyword>
<dbReference type="GO" id="GO:0004417">
    <property type="term" value="F:hydroxyethylthiazole kinase activity"/>
    <property type="evidence" value="ECO:0007669"/>
    <property type="project" value="UniProtKB-UniRule"/>
</dbReference>
<keyword evidence="8 11" id="KW-0067">ATP-binding</keyword>
<evidence type="ECO:0000256" key="11">
    <source>
        <dbReference type="HAMAP-Rule" id="MF_00228"/>
    </source>
</evidence>
<keyword evidence="9 11" id="KW-0460">Magnesium</keyword>
<dbReference type="GO" id="GO:0009229">
    <property type="term" value="P:thiamine diphosphate biosynthetic process"/>
    <property type="evidence" value="ECO:0007669"/>
    <property type="project" value="UniProtKB-UniRule"/>
</dbReference>
<dbReference type="PIRSF" id="PIRSF000513">
    <property type="entry name" value="Thz_kinase"/>
    <property type="match status" value="1"/>
</dbReference>
<comment type="function">
    <text evidence="11">Catalyzes the phosphorylation of the hydroxyl group of 4-methyl-5-beta-hydroxyethylthiazole (THZ).</text>
</comment>
<comment type="catalytic activity">
    <reaction evidence="1 11">
        <text>5-(2-hydroxyethyl)-4-methylthiazole + ATP = 4-methyl-5-(2-phosphooxyethyl)-thiazole + ADP + H(+)</text>
        <dbReference type="Rhea" id="RHEA:24212"/>
        <dbReference type="ChEBI" id="CHEBI:15378"/>
        <dbReference type="ChEBI" id="CHEBI:17957"/>
        <dbReference type="ChEBI" id="CHEBI:30616"/>
        <dbReference type="ChEBI" id="CHEBI:58296"/>
        <dbReference type="ChEBI" id="CHEBI:456216"/>
        <dbReference type="EC" id="2.7.1.50"/>
    </reaction>
</comment>
<dbReference type="AlphaFoldDB" id="A0A9D2FQF6"/>
<evidence type="ECO:0000256" key="7">
    <source>
        <dbReference type="ARBA" id="ARBA00022777"/>
    </source>
</evidence>
<name>A0A9D2FQF6_9FIRM</name>